<keyword evidence="4 10" id="KW-0067">ATP-binding</keyword>
<sequence>MKEHIRSIMTILKLIHQQRPYTLLLGLSSSFFKSLVAYIPLWFTSWIINVFTVHGVSQQLWELVFVLAVSILCCEGLQYILEFRLHIAVKELELQLEKNISEKVMYLAYDRLEDKDSLDMIERAKDGLSQSGGVIAMMSQFSSLLETLFTIIMSLALLLYLLQCHSSNISGIFAFFDSIWAGAIILLMLLGYICFGNYLSRSFEKAGQTFFVQNTKLSRENDYYCNEVALNSAMAKDIRIFQMQEAVLEEMEQRQKKSLKYFTIFIKRIAGLFTESVFFGNMINTIFYMLIIIKVYFHSIPIGDFVTYAGSMAKLNNAISTFPIIYTDLHMKVIYMMYYDEFLKLPDQRMQDEKAIQLNEESIITFDHVSYRYPHSESDVLKDISFTLQPRKKTAIVGQNGAGKTTLIKLLCGLYKPTSGQILIDGIPVNSSQLSALQNNFGVVFQDFTLFDGMLKDIITNQTAENEEQILAVLKQSGFEKSLQKLSVGIYTNIGIQENGVQLSGGEAQKVAIARALYANRPWVILDEPTAALDPLSEIEIYTHLNDLIKDKSAIYISHRMSSCQFCDDIIVLDKGKIIQRGTHEMLYKEQGLYQKLWNAQADYFK</sequence>
<evidence type="ECO:0000313" key="11">
    <source>
        <dbReference type="Proteomes" id="UP001202402"/>
    </source>
</evidence>
<keyword evidence="3" id="KW-0547">Nucleotide-binding</keyword>
<protein>
    <submittedName>
        <fullName evidence="10">ABC transporter ATP-binding protein/permease</fullName>
    </submittedName>
</protein>
<dbReference type="PROSITE" id="PS50929">
    <property type="entry name" value="ABC_TM1F"/>
    <property type="match status" value="1"/>
</dbReference>
<keyword evidence="5 7" id="KW-1133">Transmembrane helix</keyword>
<gene>
    <name evidence="10" type="ORF">LQE99_07635</name>
</gene>
<dbReference type="PANTHER" id="PTHR24221">
    <property type="entry name" value="ATP-BINDING CASSETTE SUB-FAMILY B"/>
    <property type="match status" value="1"/>
</dbReference>
<dbReference type="SUPFAM" id="SSF90123">
    <property type="entry name" value="ABC transporter transmembrane region"/>
    <property type="match status" value="1"/>
</dbReference>
<organism evidence="10 11">
    <name type="scientific">Amedibacillus hominis</name>
    <dbReference type="NCBI Taxonomy" id="2897776"/>
    <lineage>
        <taxon>Bacteria</taxon>
        <taxon>Bacillati</taxon>
        <taxon>Bacillota</taxon>
        <taxon>Erysipelotrichia</taxon>
        <taxon>Erysipelotrichales</taxon>
        <taxon>Erysipelotrichaceae</taxon>
        <taxon>Amedibacillus</taxon>
    </lineage>
</organism>
<dbReference type="CDD" id="cd03228">
    <property type="entry name" value="ABCC_MRP_Like"/>
    <property type="match status" value="1"/>
</dbReference>
<keyword evidence="11" id="KW-1185">Reference proteome</keyword>
<dbReference type="RefSeq" id="WP_117455471.1">
    <property type="nucleotide sequence ID" value="NZ_JAKVPQ010000004.1"/>
</dbReference>
<dbReference type="Proteomes" id="UP001202402">
    <property type="component" value="Unassembled WGS sequence"/>
</dbReference>
<dbReference type="InterPro" id="IPR003439">
    <property type="entry name" value="ABC_transporter-like_ATP-bd"/>
</dbReference>
<feature type="transmembrane region" description="Helical" evidence="7">
    <location>
        <begin position="21"/>
        <end position="43"/>
    </location>
</feature>
<comment type="subcellular location">
    <subcellularLocation>
        <location evidence="1">Cell membrane</location>
        <topology evidence="1">Multi-pass membrane protein</topology>
    </subcellularLocation>
</comment>
<dbReference type="PROSITE" id="PS50893">
    <property type="entry name" value="ABC_TRANSPORTER_2"/>
    <property type="match status" value="1"/>
</dbReference>
<dbReference type="PANTHER" id="PTHR24221:SF646">
    <property type="entry name" value="HAEMOLYSIN SECRETION ATP-BINDING PROTEIN"/>
    <property type="match status" value="1"/>
</dbReference>
<keyword evidence="6 7" id="KW-0472">Membrane</keyword>
<feature type="domain" description="ABC transporter" evidence="8">
    <location>
        <begin position="364"/>
        <end position="600"/>
    </location>
</feature>
<evidence type="ECO:0000256" key="4">
    <source>
        <dbReference type="ARBA" id="ARBA00022840"/>
    </source>
</evidence>
<dbReference type="InterPro" id="IPR027417">
    <property type="entry name" value="P-loop_NTPase"/>
</dbReference>
<dbReference type="InterPro" id="IPR003593">
    <property type="entry name" value="AAA+_ATPase"/>
</dbReference>
<dbReference type="SUPFAM" id="SSF52540">
    <property type="entry name" value="P-loop containing nucleoside triphosphate hydrolases"/>
    <property type="match status" value="1"/>
</dbReference>
<dbReference type="Gene3D" id="1.20.1560.10">
    <property type="entry name" value="ABC transporter type 1, transmembrane domain"/>
    <property type="match status" value="1"/>
</dbReference>
<evidence type="ECO:0000313" key="10">
    <source>
        <dbReference type="EMBL" id="MCH4284999.1"/>
    </source>
</evidence>
<dbReference type="PROSITE" id="PS00211">
    <property type="entry name" value="ABC_TRANSPORTER_1"/>
    <property type="match status" value="1"/>
</dbReference>
<reference evidence="10 11" key="1">
    <citation type="submission" date="2022-02" db="EMBL/GenBank/DDBJ databases">
        <title>Genome of Erysipelotrichaceae sp. nov. NSJ-176 isolated from human feces.</title>
        <authorList>
            <person name="Abdugheni R."/>
        </authorList>
    </citation>
    <scope>NUCLEOTIDE SEQUENCE [LARGE SCALE GENOMIC DNA]</scope>
    <source>
        <strain evidence="10 11">NSJ-176</strain>
    </source>
</reference>
<dbReference type="InterPro" id="IPR017871">
    <property type="entry name" value="ABC_transporter-like_CS"/>
</dbReference>
<dbReference type="InterPro" id="IPR036640">
    <property type="entry name" value="ABC1_TM_sf"/>
</dbReference>
<keyword evidence="2 7" id="KW-0812">Transmembrane</keyword>
<evidence type="ECO:0000256" key="3">
    <source>
        <dbReference type="ARBA" id="ARBA00022741"/>
    </source>
</evidence>
<feature type="domain" description="ABC transmembrane type-1" evidence="9">
    <location>
        <begin position="24"/>
        <end position="331"/>
    </location>
</feature>
<evidence type="ECO:0000259" key="9">
    <source>
        <dbReference type="PROSITE" id="PS50929"/>
    </source>
</evidence>
<dbReference type="Pfam" id="PF00005">
    <property type="entry name" value="ABC_tran"/>
    <property type="match status" value="1"/>
</dbReference>
<evidence type="ECO:0000256" key="1">
    <source>
        <dbReference type="ARBA" id="ARBA00004651"/>
    </source>
</evidence>
<feature type="transmembrane region" description="Helical" evidence="7">
    <location>
        <begin position="144"/>
        <end position="163"/>
    </location>
</feature>
<dbReference type="SMART" id="SM00382">
    <property type="entry name" value="AAA"/>
    <property type="match status" value="1"/>
</dbReference>
<dbReference type="GO" id="GO:0005524">
    <property type="term" value="F:ATP binding"/>
    <property type="evidence" value="ECO:0007669"/>
    <property type="project" value="UniProtKB-KW"/>
</dbReference>
<dbReference type="EMBL" id="JAKVPQ010000004">
    <property type="protein sequence ID" value="MCH4284999.1"/>
    <property type="molecule type" value="Genomic_DNA"/>
</dbReference>
<name>A0ABS9R890_9FIRM</name>
<feature type="transmembrane region" description="Helical" evidence="7">
    <location>
        <begin position="277"/>
        <end position="297"/>
    </location>
</feature>
<proteinExistence type="predicted"/>
<dbReference type="Gene3D" id="3.40.50.300">
    <property type="entry name" value="P-loop containing nucleotide triphosphate hydrolases"/>
    <property type="match status" value="1"/>
</dbReference>
<evidence type="ECO:0000259" key="8">
    <source>
        <dbReference type="PROSITE" id="PS50893"/>
    </source>
</evidence>
<accession>A0ABS9R890</accession>
<evidence type="ECO:0000256" key="2">
    <source>
        <dbReference type="ARBA" id="ARBA00022692"/>
    </source>
</evidence>
<evidence type="ECO:0000256" key="5">
    <source>
        <dbReference type="ARBA" id="ARBA00022989"/>
    </source>
</evidence>
<dbReference type="InterPro" id="IPR011527">
    <property type="entry name" value="ABC1_TM_dom"/>
</dbReference>
<feature type="transmembrane region" description="Helical" evidence="7">
    <location>
        <begin position="169"/>
        <end position="195"/>
    </location>
</feature>
<comment type="caution">
    <text evidence="10">The sequence shown here is derived from an EMBL/GenBank/DDBJ whole genome shotgun (WGS) entry which is preliminary data.</text>
</comment>
<evidence type="ECO:0000256" key="7">
    <source>
        <dbReference type="SAM" id="Phobius"/>
    </source>
</evidence>
<evidence type="ECO:0000256" key="6">
    <source>
        <dbReference type="ARBA" id="ARBA00023136"/>
    </source>
</evidence>
<dbReference type="InterPro" id="IPR039421">
    <property type="entry name" value="Type_1_exporter"/>
</dbReference>
<feature type="transmembrane region" description="Helical" evidence="7">
    <location>
        <begin position="63"/>
        <end position="81"/>
    </location>
</feature>